<gene>
    <name evidence="2" type="ORF">E0486_14985</name>
    <name evidence="1" type="ORF">E0486_15155</name>
</gene>
<evidence type="ECO:0000313" key="2">
    <source>
        <dbReference type="EMBL" id="TCZ67928.1"/>
    </source>
</evidence>
<accession>A0A4R4DVX5</accession>
<comment type="caution">
    <text evidence="2">The sequence shown here is derived from an EMBL/GenBank/DDBJ whole genome shotgun (WGS) entry which is preliminary data.</text>
</comment>
<protein>
    <submittedName>
        <fullName evidence="2">Type IX secretion system membrane protein PorP/SprF</fullName>
    </submittedName>
</protein>
<organism evidence="2 3">
    <name type="scientific">Flaviaesturariibacter aridisoli</name>
    <dbReference type="NCBI Taxonomy" id="2545761"/>
    <lineage>
        <taxon>Bacteria</taxon>
        <taxon>Pseudomonadati</taxon>
        <taxon>Bacteroidota</taxon>
        <taxon>Chitinophagia</taxon>
        <taxon>Chitinophagales</taxon>
        <taxon>Chitinophagaceae</taxon>
        <taxon>Flaviaestuariibacter</taxon>
    </lineage>
</organism>
<reference evidence="2 3" key="1">
    <citation type="submission" date="2019-03" db="EMBL/GenBank/DDBJ databases">
        <authorList>
            <person name="Kim M.K.M."/>
        </authorList>
    </citation>
    <scope>NUCLEOTIDE SEQUENCE [LARGE SCALE GENOMIC DNA]</scope>
    <source>
        <strain evidence="2 3">17J68-15</strain>
    </source>
</reference>
<dbReference type="Proteomes" id="UP000295164">
    <property type="component" value="Unassembled WGS sequence"/>
</dbReference>
<dbReference type="Pfam" id="PF11751">
    <property type="entry name" value="PorP_SprF"/>
    <property type="match status" value="1"/>
</dbReference>
<dbReference type="RefSeq" id="WP_131853217.1">
    <property type="nucleotide sequence ID" value="NZ_SKFH01000031.1"/>
</dbReference>
<dbReference type="InterPro" id="IPR019861">
    <property type="entry name" value="PorP/SprF_Bacteroidetes"/>
</dbReference>
<proteinExistence type="predicted"/>
<evidence type="ECO:0000313" key="1">
    <source>
        <dbReference type="EMBL" id="TCZ67900.1"/>
    </source>
</evidence>
<sequence length="199" mass="21591">GATRLGVGAQAAYTSRTLNTSKLTFEDQFTSGGFSTLPSRDAARGGTDHHLDLNVGLQLSHEVARWGASVGGALRHVNRARESFWDGDYRLPMTYTAHGQVFAKLKGGDKLTVQAQYVNLGEQNYLQGGLVFSKNIHLSATETTLDVGVLGRDTRTVIPYLGLSYGRTKGAITYDVTTNQSKQAGLNRQSLEVTLQHSF</sequence>
<keyword evidence="3" id="KW-1185">Reference proteome</keyword>
<feature type="non-terminal residue" evidence="2">
    <location>
        <position position="1"/>
    </location>
</feature>
<evidence type="ECO:0000313" key="3">
    <source>
        <dbReference type="Proteomes" id="UP000295164"/>
    </source>
</evidence>
<name>A0A4R4DVX5_9BACT</name>
<dbReference type="EMBL" id="SKFH01000032">
    <property type="protein sequence ID" value="TCZ67900.1"/>
    <property type="molecule type" value="Genomic_DNA"/>
</dbReference>
<dbReference type="EMBL" id="SKFH01000031">
    <property type="protein sequence ID" value="TCZ67928.1"/>
    <property type="molecule type" value="Genomic_DNA"/>
</dbReference>
<dbReference type="AlphaFoldDB" id="A0A4R4DVX5"/>